<dbReference type="InterPro" id="IPR013078">
    <property type="entry name" value="His_Pase_superF_clade-1"/>
</dbReference>
<accession>A0A7S1AV89</accession>
<name>A0A7S1AV89_NOCSC</name>
<feature type="compositionally biased region" description="Basic and acidic residues" evidence="1">
    <location>
        <begin position="385"/>
        <end position="396"/>
    </location>
</feature>
<dbReference type="Pfam" id="PF00300">
    <property type="entry name" value="His_Phos_1"/>
    <property type="match status" value="1"/>
</dbReference>
<dbReference type="CDD" id="cd07067">
    <property type="entry name" value="HP_PGM_like"/>
    <property type="match status" value="1"/>
</dbReference>
<reference evidence="2" key="1">
    <citation type="submission" date="2021-01" db="EMBL/GenBank/DDBJ databases">
        <authorList>
            <person name="Corre E."/>
            <person name="Pelletier E."/>
            <person name="Niang G."/>
            <person name="Scheremetjew M."/>
            <person name="Finn R."/>
            <person name="Kale V."/>
            <person name="Holt S."/>
            <person name="Cochrane G."/>
            <person name="Meng A."/>
            <person name="Brown T."/>
            <person name="Cohen L."/>
        </authorList>
    </citation>
    <scope>NUCLEOTIDE SEQUENCE</scope>
</reference>
<dbReference type="SMART" id="SM00855">
    <property type="entry name" value="PGAM"/>
    <property type="match status" value="1"/>
</dbReference>
<dbReference type="SUPFAM" id="SSF53254">
    <property type="entry name" value="Phosphoglycerate mutase-like"/>
    <property type="match status" value="1"/>
</dbReference>
<feature type="region of interest" description="Disordered" evidence="1">
    <location>
        <begin position="365"/>
        <end position="396"/>
    </location>
</feature>
<dbReference type="EMBL" id="HBFQ01056720">
    <property type="protein sequence ID" value="CAD8865858.1"/>
    <property type="molecule type" value="Transcribed_RNA"/>
</dbReference>
<organism evidence="2">
    <name type="scientific">Noctiluca scintillans</name>
    <name type="common">Sea sparkle</name>
    <name type="synonym">Red tide dinoflagellate</name>
    <dbReference type="NCBI Taxonomy" id="2966"/>
    <lineage>
        <taxon>Eukaryota</taxon>
        <taxon>Sar</taxon>
        <taxon>Alveolata</taxon>
        <taxon>Dinophyceae</taxon>
        <taxon>Noctilucales</taxon>
        <taxon>Noctilucaceae</taxon>
        <taxon>Noctiluca</taxon>
    </lineage>
</organism>
<evidence type="ECO:0000256" key="1">
    <source>
        <dbReference type="SAM" id="MobiDB-lite"/>
    </source>
</evidence>
<evidence type="ECO:0000313" key="2">
    <source>
        <dbReference type="EMBL" id="CAD8865858.1"/>
    </source>
</evidence>
<gene>
    <name evidence="2" type="ORF">NSCI0253_LOCUS40213</name>
</gene>
<dbReference type="InterPro" id="IPR051710">
    <property type="entry name" value="Phosphatase_SH3-domain"/>
</dbReference>
<feature type="compositionally biased region" description="Polar residues" evidence="1">
    <location>
        <begin position="365"/>
        <end position="382"/>
    </location>
</feature>
<sequence>MNCLRWSKKTQGPDYDTIVNHAGVTSVNDVLTFRQAVAVVRHGERLDSTPAWSSYPERTLWPMDPPLTEQGHFGSREVGHHLEHDLPEGSDPFEVIISSPYLRCAESACQIARVLKIPVVFDRDVGEIFGDAFRDAQSNPHRSSKELAEILVRDFPDVKYAVDADGVQMVGSQPRFPETLRQARRRFQFKAQTIIGAAATQLKSVVIVTHADALSAVACLMKMSWDLVDIPFSACFIAARSVEVMRKSSHRSLKEKTVYGERAPSWGVTLDAHVQCEVDNRLVQKRRRDLRTLLVDTELAKRLYRHDFENDISDAHVRHVLNGTIEALFPNQHHVHSVISESQFEDCSVARKHWKHLRTNLWKVSESTSSSAGDPKTHQGTVADSHLESSDGLRSL</sequence>
<proteinExistence type="predicted"/>
<dbReference type="AlphaFoldDB" id="A0A7S1AV89"/>
<dbReference type="Gene3D" id="3.40.50.1240">
    <property type="entry name" value="Phosphoglycerate mutase-like"/>
    <property type="match status" value="1"/>
</dbReference>
<protein>
    <submittedName>
        <fullName evidence="2">Uncharacterized protein</fullName>
    </submittedName>
</protein>
<dbReference type="PANTHER" id="PTHR16469">
    <property type="entry name" value="UBIQUITIN-ASSOCIATED AND SH3 DOMAIN-CONTAINING BA-RELATED"/>
    <property type="match status" value="1"/>
</dbReference>
<dbReference type="PANTHER" id="PTHR16469:SF27">
    <property type="entry name" value="UBIQUITIN-ASSOCIATED AND SH3 DOMAIN-CONTAINING BA-RELATED"/>
    <property type="match status" value="1"/>
</dbReference>
<dbReference type="InterPro" id="IPR029033">
    <property type="entry name" value="His_PPase_superfam"/>
</dbReference>